<feature type="domain" description="HRDC" evidence="1">
    <location>
        <begin position="207"/>
        <end position="287"/>
    </location>
</feature>
<dbReference type="Gene3D" id="3.30.420.10">
    <property type="entry name" value="Ribonuclease H-like superfamily/Ribonuclease H"/>
    <property type="match status" value="1"/>
</dbReference>
<dbReference type="SUPFAM" id="SSF53098">
    <property type="entry name" value="Ribonuclease H-like"/>
    <property type="match status" value="1"/>
</dbReference>
<dbReference type="SMART" id="SM00474">
    <property type="entry name" value="35EXOc"/>
    <property type="match status" value="1"/>
</dbReference>
<dbReference type="Pfam" id="PF01612">
    <property type="entry name" value="DNA_pol_A_exo1"/>
    <property type="match status" value="1"/>
</dbReference>
<dbReference type="STRING" id="1443941.A9J31_09455"/>
<dbReference type="InterPro" id="IPR002562">
    <property type="entry name" value="3'-5'_exonuclease_dom"/>
</dbReference>
<dbReference type="GO" id="GO:0000166">
    <property type="term" value="F:nucleotide binding"/>
    <property type="evidence" value="ECO:0007669"/>
    <property type="project" value="InterPro"/>
</dbReference>
<protein>
    <submittedName>
        <fullName evidence="2">Ribonuclease D</fullName>
    </submittedName>
</protein>
<dbReference type="CDD" id="cd06142">
    <property type="entry name" value="RNaseD_exo"/>
    <property type="match status" value="1"/>
</dbReference>
<dbReference type="GO" id="GO:0003676">
    <property type="term" value="F:nucleic acid binding"/>
    <property type="evidence" value="ECO:0007669"/>
    <property type="project" value="InterPro"/>
</dbReference>
<keyword evidence="3" id="KW-1185">Reference proteome</keyword>
<dbReference type="Gene3D" id="1.10.150.80">
    <property type="entry name" value="HRDC domain"/>
    <property type="match status" value="2"/>
</dbReference>
<evidence type="ECO:0000259" key="1">
    <source>
        <dbReference type="PROSITE" id="PS50967"/>
    </source>
</evidence>
<evidence type="ECO:0000313" key="2">
    <source>
        <dbReference type="EMBL" id="OBX27453.1"/>
    </source>
</evidence>
<dbReference type="InterPro" id="IPR051086">
    <property type="entry name" value="RNase_D-like"/>
</dbReference>
<dbReference type="SUPFAM" id="SSF47819">
    <property type="entry name" value="HRDC-like"/>
    <property type="match status" value="2"/>
</dbReference>
<reference evidence="3" key="1">
    <citation type="submission" date="2016-06" db="EMBL/GenBank/DDBJ databases">
        <authorList>
            <person name="Radolfova-Krizova L."/>
            <person name="Nemec A."/>
        </authorList>
    </citation>
    <scope>NUCLEOTIDE SEQUENCE [LARGE SCALE GENOMIC DNA]</scope>
    <source>
        <strain evidence="3">ANC 4275</strain>
    </source>
</reference>
<dbReference type="InterPro" id="IPR002121">
    <property type="entry name" value="HRDC_dom"/>
</dbReference>
<proteinExistence type="predicted"/>
<dbReference type="InterPro" id="IPR044876">
    <property type="entry name" value="HRDC_dom_sf"/>
</dbReference>
<dbReference type="GO" id="GO:0008408">
    <property type="term" value="F:3'-5' exonuclease activity"/>
    <property type="evidence" value="ECO:0007669"/>
    <property type="project" value="InterPro"/>
</dbReference>
<dbReference type="InterPro" id="IPR010997">
    <property type="entry name" value="HRDC-like_sf"/>
</dbReference>
<dbReference type="EMBL" id="LZDS01000029">
    <property type="protein sequence ID" value="OBX27453.1"/>
    <property type="molecule type" value="Genomic_DNA"/>
</dbReference>
<evidence type="ECO:0000313" key="3">
    <source>
        <dbReference type="Proteomes" id="UP000185753"/>
    </source>
</evidence>
<dbReference type="PANTHER" id="PTHR47649:SF1">
    <property type="entry name" value="RIBONUCLEASE D"/>
    <property type="match status" value="1"/>
</dbReference>
<dbReference type="SMART" id="SM00341">
    <property type="entry name" value="HRDC"/>
    <property type="match status" value="1"/>
</dbReference>
<accession>A0A1A7R7H9</accession>
<organism evidence="2 3">
    <name type="scientific">Acinetobacter gandensis</name>
    <dbReference type="NCBI Taxonomy" id="1443941"/>
    <lineage>
        <taxon>Bacteria</taxon>
        <taxon>Pseudomonadati</taxon>
        <taxon>Pseudomonadota</taxon>
        <taxon>Gammaproteobacteria</taxon>
        <taxon>Moraxellales</taxon>
        <taxon>Moraxellaceae</taxon>
        <taxon>Acinetobacter</taxon>
    </lineage>
</organism>
<dbReference type="PANTHER" id="PTHR47649">
    <property type="entry name" value="RIBONUCLEASE D"/>
    <property type="match status" value="1"/>
</dbReference>
<gene>
    <name evidence="2" type="ORF">A9J31_09455</name>
</gene>
<dbReference type="GO" id="GO:0006139">
    <property type="term" value="P:nucleobase-containing compound metabolic process"/>
    <property type="evidence" value="ECO:0007669"/>
    <property type="project" value="InterPro"/>
</dbReference>
<dbReference type="Pfam" id="PF00570">
    <property type="entry name" value="HRDC"/>
    <property type="match status" value="1"/>
</dbReference>
<dbReference type="RefSeq" id="WP_067767083.1">
    <property type="nucleotide sequence ID" value="NZ_LZDS01000029.1"/>
</dbReference>
<dbReference type="OrthoDB" id="9800549at2"/>
<sequence>MYQFIQKQTDLDTVLNLMNQNSIYGLDTEFIKVDTLWPKLGLFQINVQNQVYLLDGTTLDLTQFWDKLFNAQQNIFHACSEDIDLIYHYAQNKSLQNVFDTQVGMSFLGHGLQVSYQNALKTMLNVDIDKDQTRSDWLARPLTPEQMMYAANDVHYLMNLSQNIQKDLAEKSLLTCVLEDCKNLTHEIGTETPIHQLYHDIGNYRHSRRQLMQIQHLAVWREQMVKALNQPRSFILKNSTIIDMVEKNPRNNFQLSSIKDIRANIVREHGKTILDLLKFLPEQAEWPLRMARPIRHSSQDIGARVDEVIQQAVHETTVPKEVLMRKKWLNALYQHVVFHNDEQDLPNYLLGWRYDLLTKPLIEVLHADETYLSRQMKVME</sequence>
<comment type="caution">
    <text evidence="2">The sequence shown here is derived from an EMBL/GenBank/DDBJ whole genome shotgun (WGS) entry which is preliminary data.</text>
</comment>
<dbReference type="InterPro" id="IPR036397">
    <property type="entry name" value="RNaseH_sf"/>
</dbReference>
<dbReference type="PROSITE" id="PS50967">
    <property type="entry name" value="HRDC"/>
    <property type="match status" value="1"/>
</dbReference>
<dbReference type="InterPro" id="IPR012337">
    <property type="entry name" value="RNaseH-like_sf"/>
</dbReference>
<name>A0A1A7R7H9_9GAMM</name>
<dbReference type="AlphaFoldDB" id="A0A1A7R7H9"/>
<dbReference type="Proteomes" id="UP000185753">
    <property type="component" value="Unassembled WGS sequence"/>
</dbReference>